<dbReference type="AlphaFoldDB" id="A0AAV3RHP3"/>
<evidence type="ECO:0000313" key="3">
    <source>
        <dbReference type="Proteomes" id="UP001454036"/>
    </source>
</evidence>
<dbReference type="EMBL" id="BAABME010009825">
    <property type="protein sequence ID" value="GAA0175882.1"/>
    <property type="molecule type" value="Genomic_DNA"/>
</dbReference>
<evidence type="ECO:0000256" key="1">
    <source>
        <dbReference type="SAM" id="MobiDB-lite"/>
    </source>
</evidence>
<gene>
    <name evidence="2" type="ORF">LIER_28977</name>
</gene>
<organism evidence="2 3">
    <name type="scientific">Lithospermum erythrorhizon</name>
    <name type="common">Purple gromwell</name>
    <name type="synonym">Lithospermum officinale var. erythrorhizon</name>
    <dbReference type="NCBI Taxonomy" id="34254"/>
    <lineage>
        <taxon>Eukaryota</taxon>
        <taxon>Viridiplantae</taxon>
        <taxon>Streptophyta</taxon>
        <taxon>Embryophyta</taxon>
        <taxon>Tracheophyta</taxon>
        <taxon>Spermatophyta</taxon>
        <taxon>Magnoliopsida</taxon>
        <taxon>eudicotyledons</taxon>
        <taxon>Gunneridae</taxon>
        <taxon>Pentapetalae</taxon>
        <taxon>asterids</taxon>
        <taxon>lamiids</taxon>
        <taxon>Boraginales</taxon>
        <taxon>Boraginaceae</taxon>
        <taxon>Boraginoideae</taxon>
        <taxon>Lithospermeae</taxon>
        <taxon>Lithospermum</taxon>
    </lineage>
</organism>
<name>A0AAV3RHP3_LITER</name>
<comment type="caution">
    <text evidence="2">The sequence shown here is derived from an EMBL/GenBank/DDBJ whole genome shotgun (WGS) entry which is preliminary data.</text>
</comment>
<evidence type="ECO:0000313" key="2">
    <source>
        <dbReference type="EMBL" id="GAA0175882.1"/>
    </source>
</evidence>
<keyword evidence="3" id="KW-1185">Reference proteome</keyword>
<protein>
    <submittedName>
        <fullName evidence="2">Uncharacterized protein</fullName>
    </submittedName>
</protein>
<dbReference type="Proteomes" id="UP001454036">
    <property type="component" value="Unassembled WGS sequence"/>
</dbReference>
<accession>A0AAV3RHP3</accession>
<reference evidence="2 3" key="1">
    <citation type="submission" date="2024-01" db="EMBL/GenBank/DDBJ databases">
        <title>The complete chloroplast genome sequence of Lithospermum erythrorhizon: insights into the phylogenetic relationship among Boraginaceae species and the maternal lineages of purple gromwells.</title>
        <authorList>
            <person name="Okada T."/>
            <person name="Watanabe K."/>
        </authorList>
    </citation>
    <scope>NUCLEOTIDE SEQUENCE [LARGE SCALE GENOMIC DNA]</scope>
</reference>
<sequence length="317" mass="34614">MKACIPLEGESVDAPSTKIEAPKDGEPEVSGFVEEVLVTLDLDPGQLMPFAWLGLTVFQVACLSVGVVPNITLFSMMYNVIHKDPLKYFQVASSSYNFLSTKKVDKVEPSRRFKLWFLAQGGFGAEASKKTVPEDAPIETEVVPEKFISPPPTLAPTATIIIPDQFLALDITTYAPESSSISSPSKVSSSFDANPLGIPYSLPSGITVTEKTLLAASEKQLEELSTRPSPEVVIEKFKDGQNFTDLLIDNTVSIMKTFCLKIYEEYLCVHSLFPKFVGEHFGEEYVVPLANEEKESDDGDSDGAHSDDGLGEDEEDA</sequence>
<feature type="region of interest" description="Disordered" evidence="1">
    <location>
        <begin position="288"/>
        <end position="317"/>
    </location>
</feature>
<proteinExistence type="predicted"/>